<dbReference type="AlphaFoldDB" id="A0A3B4AMY8"/>
<dbReference type="InterPro" id="IPR009079">
    <property type="entry name" value="4_helix_cytokine-like_core"/>
</dbReference>
<comment type="similarity">
    <text evidence="1">Belongs to the IL-6 superfamily.</text>
</comment>
<dbReference type="Proteomes" id="UP000261520">
    <property type="component" value="Unplaced"/>
</dbReference>
<dbReference type="Ensembl" id="ENSPMGT00000019759.1">
    <property type="protein sequence ID" value="ENSPMGP00000018522.1"/>
    <property type="gene ID" value="ENSPMGG00000015110.1"/>
</dbReference>
<accession>A0A3B4AMY8</accession>
<dbReference type="InterPro" id="IPR004281">
    <property type="entry name" value="IL-12_alpha"/>
</dbReference>
<dbReference type="GO" id="GO:0005615">
    <property type="term" value="C:extracellular space"/>
    <property type="evidence" value="ECO:0007669"/>
    <property type="project" value="UniProtKB-KW"/>
</dbReference>
<comment type="subcellular location">
    <subcellularLocation>
        <location evidence="1">Secreted</location>
    </subcellularLocation>
</comment>
<keyword evidence="1" id="KW-0964">Secreted</keyword>
<comment type="subunit">
    <text evidence="1">Heterodimer with IL12B; disulfide-linked. The heterodimer is known as interleukin IL-12.</text>
</comment>
<keyword evidence="1" id="KW-0202">Cytokine</keyword>
<evidence type="ECO:0000313" key="2">
    <source>
        <dbReference type="Ensembl" id="ENSPMGP00000018522.1"/>
    </source>
</evidence>
<proteinExistence type="inferred from homology"/>
<feature type="signal peptide" evidence="1">
    <location>
        <begin position="1"/>
        <end position="28"/>
    </location>
</feature>
<dbReference type="GO" id="GO:0006955">
    <property type="term" value="P:immune response"/>
    <property type="evidence" value="ECO:0007669"/>
    <property type="project" value="InterPro"/>
</dbReference>
<dbReference type="Pfam" id="PF03039">
    <property type="entry name" value="IL12"/>
    <property type="match status" value="1"/>
</dbReference>
<keyword evidence="3" id="KW-1185">Reference proteome</keyword>
<keyword evidence="1" id="KW-0732">Signal</keyword>
<protein>
    <recommendedName>
        <fullName evidence="1">Interleukin-12 subunit alpha</fullName>
        <shortName evidence="1">IL-12A</shortName>
    </recommendedName>
</protein>
<keyword evidence="1" id="KW-1015">Disulfide bond</keyword>
<sequence>MFYTLHTLNIWYPASMLVLLSIWHGGFALPVKTTEPVTNTCVLYARALLDNIKDKNLFKGFNCTQQSVDLNTETDTVYACAPHVRSLCSKIFSHHKTYLHHYYKVLSAHPDPDMFLRSTVLVRLRELMMSCFSRTLPGDLNKMPSESSSSYDDRLNLCKKLKGFHIRTITINRALEYIHSGDHNK</sequence>
<evidence type="ECO:0000256" key="1">
    <source>
        <dbReference type="RuleBase" id="RU363133"/>
    </source>
</evidence>
<keyword evidence="1" id="KW-0339">Growth factor</keyword>
<evidence type="ECO:0000313" key="3">
    <source>
        <dbReference type="Proteomes" id="UP000261520"/>
    </source>
</evidence>
<dbReference type="STRING" id="409849.ENSPMGP00000018522"/>
<dbReference type="GO" id="GO:0005125">
    <property type="term" value="F:cytokine activity"/>
    <property type="evidence" value="ECO:0007669"/>
    <property type="project" value="UniProtKB-KW"/>
</dbReference>
<name>A0A3B4AMY8_9GOBI</name>
<dbReference type="GO" id="GO:0008083">
    <property type="term" value="F:growth factor activity"/>
    <property type="evidence" value="ECO:0007669"/>
    <property type="project" value="UniProtKB-KW"/>
</dbReference>
<dbReference type="GO" id="GO:0005143">
    <property type="term" value="F:interleukin-12 receptor binding"/>
    <property type="evidence" value="ECO:0007669"/>
    <property type="project" value="InterPro"/>
</dbReference>
<feature type="chain" id="PRO_5017105208" description="Interleukin-12 subunit alpha" evidence="1">
    <location>
        <begin position="29"/>
        <end position="185"/>
    </location>
</feature>
<gene>
    <name evidence="1" type="primary">IL12A</name>
</gene>
<dbReference type="SUPFAM" id="SSF47266">
    <property type="entry name" value="4-helical cytokines"/>
    <property type="match status" value="1"/>
</dbReference>
<reference evidence="2" key="2">
    <citation type="submission" date="2025-09" db="UniProtKB">
        <authorList>
            <consortium name="Ensembl"/>
        </authorList>
    </citation>
    <scope>IDENTIFICATION</scope>
</reference>
<organism evidence="2 3">
    <name type="scientific">Periophthalmus magnuspinnatus</name>
    <dbReference type="NCBI Taxonomy" id="409849"/>
    <lineage>
        <taxon>Eukaryota</taxon>
        <taxon>Metazoa</taxon>
        <taxon>Chordata</taxon>
        <taxon>Craniata</taxon>
        <taxon>Vertebrata</taxon>
        <taxon>Euteleostomi</taxon>
        <taxon>Actinopterygii</taxon>
        <taxon>Neopterygii</taxon>
        <taxon>Teleostei</taxon>
        <taxon>Neoteleostei</taxon>
        <taxon>Acanthomorphata</taxon>
        <taxon>Gobiaria</taxon>
        <taxon>Gobiiformes</taxon>
        <taxon>Gobioidei</taxon>
        <taxon>Gobiidae</taxon>
        <taxon>Oxudercinae</taxon>
        <taxon>Periophthalmus</taxon>
    </lineage>
</organism>
<dbReference type="Gene3D" id="1.20.1250.10">
    <property type="match status" value="1"/>
</dbReference>
<reference evidence="2" key="1">
    <citation type="submission" date="2025-08" db="UniProtKB">
        <authorList>
            <consortium name="Ensembl"/>
        </authorList>
    </citation>
    <scope>IDENTIFICATION</scope>
</reference>